<dbReference type="AlphaFoldDB" id="A0A0G4I7T7"/>
<evidence type="ECO:0000313" key="2">
    <source>
        <dbReference type="EMBL" id="CEM53175.1"/>
    </source>
</evidence>
<feature type="compositionally biased region" description="Acidic residues" evidence="1">
    <location>
        <begin position="505"/>
        <end position="516"/>
    </location>
</feature>
<feature type="compositionally biased region" description="Low complexity" evidence="1">
    <location>
        <begin position="574"/>
        <end position="589"/>
    </location>
</feature>
<feature type="compositionally biased region" description="Low complexity" evidence="1">
    <location>
        <begin position="319"/>
        <end position="328"/>
    </location>
</feature>
<protein>
    <submittedName>
        <fullName evidence="2">Uncharacterized protein</fullName>
    </submittedName>
</protein>
<feature type="compositionally biased region" description="Polar residues" evidence="1">
    <location>
        <begin position="63"/>
        <end position="72"/>
    </location>
</feature>
<feature type="compositionally biased region" description="Basic and acidic residues" evidence="1">
    <location>
        <begin position="760"/>
        <end position="781"/>
    </location>
</feature>
<feature type="compositionally biased region" description="Low complexity" evidence="1">
    <location>
        <begin position="491"/>
        <end position="504"/>
    </location>
</feature>
<feature type="region of interest" description="Disordered" evidence="1">
    <location>
        <begin position="40"/>
        <end position="621"/>
    </location>
</feature>
<feature type="compositionally biased region" description="Polar residues" evidence="1">
    <location>
        <begin position="1"/>
        <end position="13"/>
    </location>
</feature>
<feature type="compositionally biased region" description="Basic and acidic residues" evidence="1">
    <location>
        <begin position="405"/>
        <end position="414"/>
    </location>
</feature>
<feature type="compositionally biased region" description="Basic and acidic residues" evidence="1">
    <location>
        <begin position="363"/>
        <end position="374"/>
    </location>
</feature>
<evidence type="ECO:0000256" key="1">
    <source>
        <dbReference type="SAM" id="MobiDB-lite"/>
    </source>
</evidence>
<reference evidence="2" key="1">
    <citation type="submission" date="2014-11" db="EMBL/GenBank/DDBJ databases">
        <authorList>
            <person name="Otto D Thomas"/>
            <person name="Naeem Raeece"/>
        </authorList>
    </citation>
    <scope>NUCLEOTIDE SEQUENCE</scope>
</reference>
<gene>
    <name evidence="2" type="ORF">Cvel_11781</name>
</gene>
<feature type="compositionally biased region" description="Basic and acidic residues" evidence="1">
    <location>
        <begin position="534"/>
        <end position="554"/>
    </location>
</feature>
<feature type="compositionally biased region" description="Polar residues" evidence="1">
    <location>
        <begin position="415"/>
        <end position="426"/>
    </location>
</feature>
<feature type="compositionally biased region" description="Basic and acidic residues" evidence="1">
    <location>
        <begin position="138"/>
        <end position="149"/>
    </location>
</feature>
<feature type="compositionally biased region" description="Basic residues" evidence="1">
    <location>
        <begin position="104"/>
        <end position="123"/>
    </location>
</feature>
<name>A0A0G4I7T7_9ALVE</name>
<feature type="compositionally biased region" description="Basic and acidic residues" evidence="1">
    <location>
        <begin position="45"/>
        <end position="60"/>
    </location>
</feature>
<organism evidence="2">
    <name type="scientific">Chromera velia CCMP2878</name>
    <dbReference type="NCBI Taxonomy" id="1169474"/>
    <lineage>
        <taxon>Eukaryota</taxon>
        <taxon>Sar</taxon>
        <taxon>Alveolata</taxon>
        <taxon>Colpodellida</taxon>
        <taxon>Chromeraceae</taxon>
        <taxon>Chromera</taxon>
    </lineage>
</organism>
<dbReference type="EMBL" id="CDMZ01005549">
    <property type="protein sequence ID" value="CEM53175.1"/>
    <property type="molecule type" value="Genomic_DNA"/>
</dbReference>
<accession>A0A0G4I7T7</accession>
<feature type="compositionally biased region" description="Basic residues" evidence="1">
    <location>
        <begin position="592"/>
        <end position="612"/>
    </location>
</feature>
<feature type="compositionally biased region" description="Basic residues" evidence="1">
    <location>
        <begin position="555"/>
        <end position="569"/>
    </location>
</feature>
<proteinExistence type="predicted"/>
<feature type="compositionally biased region" description="Gly residues" evidence="1">
    <location>
        <begin position="229"/>
        <end position="241"/>
    </location>
</feature>
<feature type="region of interest" description="Disordered" evidence="1">
    <location>
        <begin position="655"/>
        <end position="781"/>
    </location>
</feature>
<feature type="compositionally biased region" description="Low complexity" evidence="1">
    <location>
        <begin position="187"/>
        <end position="197"/>
    </location>
</feature>
<feature type="region of interest" description="Disordered" evidence="1">
    <location>
        <begin position="1"/>
        <end position="24"/>
    </location>
</feature>
<feature type="compositionally biased region" description="Pro residues" evidence="1">
    <location>
        <begin position="87"/>
        <end position="97"/>
    </location>
</feature>
<feature type="compositionally biased region" description="Basic and acidic residues" evidence="1">
    <location>
        <begin position="207"/>
        <end position="223"/>
    </location>
</feature>
<sequence length="807" mass="88585">MSSRLFSKNQLALTSAGPFQDEETEAEVVRCTLRKIAPSLSELYKAGEQEPQDRREREKIPFSLSNQSQLRLPSSKVLHGHHHLASPNPPLQAPTAPPTETVGVHRKHKDKRQQKSGGKHAKRAAVDGHRERKTKTSLTEREVGRERGARKPQWNDDTTPATFFDPVLAKTKIFAPKAPHSKEQEDPPAASATASPPRLQTKLKTMTTRDGDTRERPPMRRIEALSPPGRGGVAGREGAGGLRHVSPSDALFEVQKRQRGKGSARRQEARSSASPLRLRRPLVARLHDQQIGFGIQQQQQGGGNGKGGQRRKAGGRETSLSSVSVSVSPQRVGVRGRERSISPGGLRAAAAAQQGREGLPEFSAREEERGRGMDSPRFGVSGGAAADAGSGLERREGETASDLAAFRDRLEDSLTRNFSSTNNRQRGGTIEARLQQETAAKRRAGGASEPSPLPFPPPSGAQMEASDGASLGFLRGPVISVPPPESHSEQSDSSESSCETSDSSSSEETDTEEDGREEEKTRMRDGQTQAALRIEGERDRRQIERKGEEGPRQRGKDRRRLPQHRRRRREREQSASTSSDSDSASSSASEKQRRRGRERHRQRSANVRARKGDRKERQKDREFEAALLADLQQVARQALAESEASDKRVSRLLTENVLASSASKSHNHSPSPPTQSQQRQPAGIPQTRIPQQQQQNSQEETGEGDGWFDPGADAVRPSDHPWCVSSPPYPPEVVREREPMVNRPPSASRANAVPFLSKAQGEKEKVQGSHGDDVAEKEEESPWWRDFMMKRLESRGGGGGGGVCPLV</sequence>
<feature type="compositionally biased region" description="Low complexity" evidence="1">
    <location>
        <begin position="283"/>
        <end position="299"/>
    </location>
</feature>